<comment type="caution">
    <text evidence="2">The sequence shown here is derived from an EMBL/GenBank/DDBJ whole genome shotgun (WGS) entry which is preliminary data.</text>
</comment>
<dbReference type="RefSeq" id="WP_171540218.1">
    <property type="nucleotide sequence ID" value="NZ_JABERL010000018.1"/>
</dbReference>
<feature type="region of interest" description="Disordered" evidence="1">
    <location>
        <begin position="47"/>
        <end position="67"/>
    </location>
</feature>
<evidence type="ECO:0000313" key="2">
    <source>
        <dbReference type="EMBL" id="NNH77372.1"/>
    </source>
</evidence>
<organism evidence="2 3">
    <name type="scientific">Acinetobacter terrae</name>
    <dbReference type="NCBI Taxonomy" id="2731247"/>
    <lineage>
        <taxon>Bacteria</taxon>
        <taxon>Pseudomonadati</taxon>
        <taxon>Pseudomonadota</taxon>
        <taxon>Gammaproteobacteria</taxon>
        <taxon>Moraxellales</taxon>
        <taxon>Moraxellaceae</taxon>
        <taxon>Acinetobacter</taxon>
        <taxon>Acinetobacter Taxon 24</taxon>
    </lineage>
</organism>
<name>A0A7Y2REK8_9GAMM</name>
<gene>
    <name evidence="2" type="ORF">HLH17_06745</name>
</gene>
<feature type="region of interest" description="Disordered" evidence="1">
    <location>
        <begin position="1"/>
        <end position="27"/>
    </location>
</feature>
<sequence>MTPDNNYSGENPFKELPSEHLIDGKLPKNIQEEAKAAELTWFTYEVGVGSTVEPTNTPNETEDHSKK</sequence>
<evidence type="ECO:0000313" key="3">
    <source>
        <dbReference type="Proteomes" id="UP000569202"/>
    </source>
</evidence>
<evidence type="ECO:0000256" key="1">
    <source>
        <dbReference type="SAM" id="MobiDB-lite"/>
    </source>
</evidence>
<proteinExistence type="predicted"/>
<feature type="compositionally biased region" description="Basic and acidic residues" evidence="1">
    <location>
        <begin position="12"/>
        <end position="27"/>
    </location>
</feature>
<dbReference type="EMBL" id="JABERL010000018">
    <property type="protein sequence ID" value="NNH77372.1"/>
    <property type="molecule type" value="Genomic_DNA"/>
</dbReference>
<accession>A0A7Y2REK8</accession>
<dbReference type="Proteomes" id="UP000569202">
    <property type="component" value="Unassembled WGS sequence"/>
</dbReference>
<dbReference type="AlphaFoldDB" id="A0A7Y2REK8"/>
<reference evidence="2 3" key="1">
    <citation type="submission" date="2020-04" db="EMBL/GenBank/DDBJ databases">
        <title>Acinetobacter Taxon 24.</title>
        <authorList>
            <person name="Nemec A."/>
            <person name="Radolfova-Krizova L."/>
            <person name="Higgins P.G."/>
            <person name="Spanelova P."/>
        </authorList>
    </citation>
    <scope>NUCLEOTIDE SEQUENCE [LARGE SCALE GENOMIC DNA]</scope>
    <source>
        <strain evidence="2 3">ANC 5380</strain>
    </source>
</reference>
<protein>
    <submittedName>
        <fullName evidence="2">Uncharacterized protein</fullName>
    </submittedName>
</protein>